<reference evidence="1" key="2">
    <citation type="submission" date="2025-09" db="UniProtKB">
        <authorList>
            <consortium name="Ensembl"/>
        </authorList>
    </citation>
    <scope>IDENTIFICATION</scope>
</reference>
<accession>A0A3Q3FQ85</accession>
<dbReference type="Proteomes" id="UP000261660">
    <property type="component" value="Unplaced"/>
</dbReference>
<evidence type="ECO:0000313" key="1">
    <source>
        <dbReference type="Ensembl" id="ENSLBEP00000021093.1"/>
    </source>
</evidence>
<keyword evidence="2" id="KW-1185">Reference proteome</keyword>
<name>A0A3Q3FQ85_9LABR</name>
<dbReference type="Ensembl" id="ENSLBET00000022223.1">
    <property type="protein sequence ID" value="ENSLBEP00000021093.1"/>
    <property type="gene ID" value="ENSLBEG00000016229.1"/>
</dbReference>
<dbReference type="InParanoid" id="A0A3Q3FQ85"/>
<organism evidence="1 2">
    <name type="scientific">Labrus bergylta</name>
    <name type="common">ballan wrasse</name>
    <dbReference type="NCBI Taxonomy" id="56723"/>
    <lineage>
        <taxon>Eukaryota</taxon>
        <taxon>Metazoa</taxon>
        <taxon>Chordata</taxon>
        <taxon>Craniata</taxon>
        <taxon>Vertebrata</taxon>
        <taxon>Euteleostomi</taxon>
        <taxon>Actinopterygii</taxon>
        <taxon>Neopterygii</taxon>
        <taxon>Teleostei</taxon>
        <taxon>Neoteleostei</taxon>
        <taxon>Acanthomorphata</taxon>
        <taxon>Eupercaria</taxon>
        <taxon>Labriformes</taxon>
        <taxon>Labridae</taxon>
        <taxon>Labrus</taxon>
    </lineage>
</organism>
<evidence type="ECO:0000313" key="2">
    <source>
        <dbReference type="Proteomes" id="UP000261660"/>
    </source>
</evidence>
<sequence>MGKSFANFMCKKDFHPASKSNIK</sequence>
<dbReference type="GeneTree" id="ENSGT01060000253488"/>
<proteinExistence type="predicted"/>
<protein>
    <submittedName>
        <fullName evidence="1">Uncharacterized protein</fullName>
    </submittedName>
</protein>
<dbReference type="STRING" id="56723.ENSLBEP00000021093"/>
<dbReference type="AlphaFoldDB" id="A0A3Q3FQ85"/>
<reference evidence="1" key="1">
    <citation type="submission" date="2025-08" db="UniProtKB">
        <authorList>
            <consortium name="Ensembl"/>
        </authorList>
    </citation>
    <scope>IDENTIFICATION</scope>
</reference>